<dbReference type="GO" id="GO:0005886">
    <property type="term" value="C:plasma membrane"/>
    <property type="evidence" value="ECO:0007669"/>
    <property type="project" value="UniProtKB-SubCell"/>
</dbReference>
<evidence type="ECO:0000256" key="3">
    <source>
        <dbReference type="ARBA" id="ARBA00022692"/>
    </source>
</evidence>
<feature type="transmembrane region" description="Helical" evidence="8">
    <location>
        <begin position="92"/>
        <end position="114"/>
    </location>
</feature>
<dbReference type="GO" id="GO:0030424">
    <property type="term" value="C:axon"/>
    <property type="evidence" value="ECO:0007669"/>
    <property type="project" value="TreeGrafter"/>
</dbReference>
<comment type="similarity">
    <text evidence="8">Belongs to the insect chemoreceptor superfamily. Gustatory receptor (GR) family.</text>
</comment>
<feature type="transmembrane region" description="Helical" evidence="8">
    <location>
        <begin position="56"/>
        <end position="80"/>
    </location>
</feature>
<keyword evidence="3 8" id="KW-0812">Transmembrane</keyword>
<dbReference type="Pfam" id="PF08395">
    <property type="entry name" value="7tm_7"/>
    <property type="match status" value="2"/>
</dbReference>
<dbReference type="InterPro" id="IPR013604">
    <property type="entry name" value="7TM_chemorcpt"/>
</dbReference>
<keyword evidence="6 8" id="KW-0675">Receptor</keyword>
<organism evidence="9 10">
    <name type="scientific">Cloeon dipterum</name>
    <dbReference type="NCBI Taxonomy" id="197152"/>
    <lineage>
        <taxon>Eukaryota</taxon>
        <taxon>Metazoa</taxon>
        <taxon>Ecdysozoa</taxon>
        <taxon>Arthropoda</taxon>
        <taxon>Hexapoda</taxon>
        <taxon>Insecta</taxon>
        <taxon>Pterygota</taxon>
        <taxon>Palaeoptera</taxon>
        <taxon>Ephemeroptera</taxon>
        <taxon>Pisciforma</taxon>
        <taxon>Baetidae</taxon>
        <taxon>Cloeon</taxon>
    </lineage>
</organism>
<dbReference type="GO" id="GO:0007165">
    <property type="term" value="P:signal transduction"/>
    <property type="evidence" value="ECO:0007669"/>
    <property type="project" value="UniProtKB-KW"/>
</dbReference>
<evidence type="ECO:0000313" key="9">
    <source>
        <dbReference type="EMBL" id="CAB3372052.1"/>
    </source>
</evidence>
<proteinExistence type="inferred from homology"/>
<dbReference type="GO" id="GO:0030425">
    <property type="term" value="C:dendrite"/>
    <property type="evidence" value="ECO:0007669"/>
    <property type="project" value="TreeGrafter"/>
</dbReference>
<dbReference type="EMBL" id="CADEPI010000068">
    <property type="protein sequence ID" value="CAB3372052.1"/>
    <property type="molecule type" value="Genomic_DNA"/>
</dbReference>
<accession>A0A8S1CV32</accession>
<dbReference type="PANTHER" id="PTHR21143">
    <property type="entry name" value="INVERTEBRATE GUSTATORY RECEPTOR"/>
    <property type="match status" value="1"/>
</dbReference>
<evidence type="ECO:0000256" key="6">
    <source>
        <dbReference type="ARBA" id="ARBA00023170"/>
    </source>
</evidence>
<dbReference type="AlphaFoldDB" id="A0A8S1CV32"/>
<keyword evidence="7 8" id="KW-0807">Transducer</keyword>
<dbReference type="Proteomes" id="UP000494165">
    <property type="component" value="Unassembled WGS sequence"/>
</dbReference>
<evidence type="ECO:0000313" key="10">
    <source>
        <dbReference type="Proteomes" id="UP000494165"/>
    </source>
</evidence>
<protein>
    <recommendedName>
        <fullName evidence="8">Gustatory receptor</fullName>
    </recommendedName>
</protein>
<feature type="transmembrane region" description="Helical" evidence="8">
    <location>
        <begin position="201"/>
        <end position="219"/>
    </location>
</feature>
<comment type="function">
    <text evidence="8">Gustatory receptor which mediates acceptance or avoidance behavior, depending on its substrates.</text>
</comment>
<evidence type="ECO:0000256" key="7">
    <source>
        <dbReference type="ARBA" id="ARBA00023224"/>
    </source>
</evidence>
<comment type="subcellular location">
    <subcellularLocation>
        <location evidence="1 8">Cell membrane</location>
        <topology evidence="1 8">Multi-pass membrane protein</topology>
    </subcellularLocation>
</comment>
<feature type="transmembrane region" description="Helical" evidence="8">
    <location>
        <begin position="170"/>
        <end position="189"/>
    </location>
</feature>
<evidence type="ECO:0000256" key="8">
    <source>
        <dbReference type="RuleBase" id="RU363108"/>
    </source>
</evidence>
<gene>
    <name evidence="9" type="ORF">CLODIP_2_CD06499</name>
</gene>
<evidence type="ECO:0000256" key="4">
    <source>
        <dbReference type="ARBA" id="ARBA00022989"/>
    </source>
</evidence>
<name>A0A8S1CV32_9INSE</name>
<dbReference type="GO" id="GO:0050909">
    <property type="term" value="P:sensory perception of taste"/>
    <property type="evidence" value="ECO:0007669"/>
    <property type="project" value="InterPro"/>
</dbReference>
<evidence type="ECO:0000256" key="5">
    <source>
        <dbReference type="ARBA" id="ARBA00023136"/>
    </source>
</evidence>
<reference evidence="9 10" key="1">
    <citation type="submission" date="2020-04" db="EMBL/GenBank/DDBJ databases">
        <authorList>
            <person name="Alioto T."/>
            <person name="Alioto T."/>
            <person name="Gomez Garrido J."/>
        </authorList>
    </citation>
    <scope>NUCLEOTIDE SEQUENCE [LARGE SCALE GENOMIC DNA]</scope>
</reference>
<keyword evidence="10" id="KW-1185">Reference proteome</keyword>
<dbReference type="PANTHER" id="PTHR21143:SF121">
    <property type="entry name" value="GUSTATORY AND ODORANT RECEPTOR 21A"/>
    <property type="match status" value="1"/>
</dbReference>
<evidence type="ECO:0000256" key="2">
    <source>
        <dbReference type="ARBA" id="ARBA00022475"/>
    </source>
</evidence>
<keyword evidence="5 8" id="KW-0472">Membrane</keyword>
<evidence type="ECO:0000256" key="1">
    <source>
        <dbReference type="ARBA" id="ARBA00004651"/>
    </source>
</evidence>
<keyword evidence="4 8" id="KW-1133">Transmembrane helix</keyword>
<dbReference type="GO" id="GO:0043025">
    <property type="term" value="C:neuronal cell body"/>
    <property type="evidence" value="ECO:0007669"/>
    <property type="project" value="TreeGrafter"/>
</dbReference>
<comment type="caution">
    <text evidence="9">The sequence shown here is derived from an EMBL/GenBank/DDBJ whole genome shotgun (WGS) entry which is preliminary data.</text>
</comment>
<comment type="caution">
    <text evidence="8">Lacks conserved residue(s) required for the propagation of feature annotation.</text>
</comment>
<sequence>MEWCLIVVTNATRFLFCQLIIKIEEPVCTPKTLRTFRTSFRKLCLIICRTNEYFQLVLLTTFTISFYNLLSAFYFMAILTFDLEEGFSETKFQMIVGCCIWGSLSLAQFFHLCLSCERTTKEGDKVKGLLLKIEQDQRQESKEEAKLFREEMLHLSCSYNVCDIFKIDRGIVFTICGAVLTYAATTLQFHLTVNGLLSSKTLLWLTYAMVQCVVLCINCEKVLGEAKRTSLLLTKLELTGKCSEAKYLKHRAFHNEKCEFSIFGIFCISTKFLSQASATTISYLVILIQFHILSQDLAK</sequence>
<keyword evidence="2 8" id="KW-1003">Cell membrane</keyword>